<dbReference type="PANTHER" id="PTHR42951">
    <property type="entry name" value="METALLO-BETA-LACTAMASE DOMAIN-CONTAINING"/>
    <property type="match status" value="1"/>
</dbReference>
<dbReference type="KEGG" id="slac:SKTS_17410"/>
<keyword evidence="4" id="KW-1185">Reference proteome</keyword>
<sequence length="306" mass="33298">MRIVLLFLLQFGLSAWGNAWALSLSPVPVAPNVYAFIGDTGMRSVENEGMNANSGFVVTDEGVVVIDSGSTWQVAKEIHRAIRAVTRQPVKIVVNTGGQDHRWLGNGYFKSIGAEIIAARPALADMQARGAMQLDGLSQTLGEKAAGTQPVYPDRLFDQSETLRLGGQEIQLLYFHGGHTPGDSVVWLPKQGVLFSGDLVFVDRLLGVLPFSSATDWLASFNVMEKLGPKTIVPGHGQVCDLDRARRDTGDYLRLLITHMKQAVDKGIALQEAIDSLDQSAFSRLANFDLLKGGNASRVYLEMESQ</sequence>
<reference evidence="4" key="1">
    <citation type="submission" date="2020-03" db="EMBL/GenBank/DDBJ databases">
        <title>Complete genome sequence of sulfur-oxidizing bacterium skT11.</title>
        <authorList>
            <person name="Kanda M."/>
            <person name="Kojima H."/>
            <person name="Fukui M."/>
        </authorList>
    </citation>
    <scope>NUCLEOTIDE SEQUENCE [LARGE SCALE GENOMIC DNA]</scope>
    <source>
        <strain evidence="4">skT11</strain>
    </source>
</reference>
<dbReference type="CDD" id="cd16282">
    <property type="entry name" value="metallo-hydrolase-like_MBL-fold"/>
    <property type="match status" value="1"/>
</dbReference>
<dbReference type="Gene3D" id="3.60.15.10">
    <property type="entry name" value="Ribonuclease Z/Hydroxyacylglutathione hydrolase-like"/>
    <property type="match status" value="1"/>
</dbReference>
<dbReference type="EMBL" id="AP022853">
    <property type="protein sequence ID" value="BCB26855.1"/>
    <property type="molecule type" value="Genomic_DNA"/>
</dbReference>
<dbReference type="InterPro" id="IPR001279">
    <property type="entry name" value="Metallo-B-lactamas"/>
</dbReference>
<dbReference type="Proteomes" id="UP000502260">
    <property type="component" value="Chromosome"/>
</dbReference>
<feature type="domain" description="Metallo-beta-lactamase" evidence="2">
    <location>
        <begin position="51"/>
        <end position="236"/>
    </location>
</feature>
<dbReference type="InterPro" id="IPR036866">
    <property type="entry name" value="RibonucZ/Hydroxyglut_hydro"/>
</dbReference>
<protein>
    <submittedName>
        <fullName evidence="3">MBL fold metallo-hydrolase</fullName>
    </submittedName>
</protein>
<dbReference type="Pfam" id="PF00753">
    <property type="entry name" value="Lactamase_B"/>
    <property type="match status" value="1"/>
</dbReference>
<proteinExistence type="inferred from homology"/>
<evidence type="ECO:0000313" key="4">
    <source>
        <dbReference type="Proteomes" id="UP000502260"/>
    </source>
</evidence>
<dbReference type="GO" id="GO:0017001">
    <property type="term" value="P:antibiotic catabolic process"/>
    <property type="evidence" value="ECO:0007669"/>
    <property type="project" value="UniProtKB-ARBA"/>
</dbReference>
<gene>
    <name evidence="3" type="ORF">SKTS_17410</name>
</gene>
<name>A0A6F8VDL3_9PROT</name>
<evidence type="ECO:0000256" key="1">
    <source>
        <dbReference type="ARBA" id="ARBA00005250"/>
    </source>
</evidence>
<dbReference type="SMART" id="SM00849">
    <property type="entry name" value="Lactamase_B"/>
    <property type="match status" value="1"/>
</dbReference>
<keyword evidence="3" id="KW-0378">Hydrolase</keyword>
<dbReference type="AlphaFoldDB" id="A0A6F8VDL3"/>
<evidence type="ECO:0000313" key="3">
    <source>
        <dbReference type="EMBL" id="BCB26855.1"/>
    </source>
</evidence>
<dbReference type="GO" id="GO:0016787">
    <property type="term" value="F:hydrolase activity"/>
    <property type="evidence" value="ECO:0007669"/>
    <property type="project" value="UniProtKB-KW"/>
</dbReference>
<evidence type="ECO:0000259" key="2">
    <source>
        <dbReference type="SMART" id="SM00849"/>
    </source>
</evidence>
<dbReference type="PANTHER" id="PTHR42951:SF4">
    <property type="entry name" value="ACYL-COENZYME A THIOESTERASE MBLAC2"/>
    <property type="match status" value="1"/>
</dbReference>
<dbReference type="SUPFAM" id="SSF56281">
    <property type="entry name" value="Metallo-hydrolase/oxidoreductase"/>
    <property type="match status" value="1"/>
</dbReference>
<dbReference type="InterPro" id="IPR050855">
    <property type="entry name" value="NDM-1-like"/>
</dbReference>
<comment type="similarity">
    <text evidence="1">Belongs to the metallo-beta-lactamase superfamily. Class-B beta-lactamase family.</text>
</comment>
<organism evidence="3 4">
    <name type="scientific">Sulfurimicrobium lacus</name>
    <dbReference type="NCBI Taxonomy" id="2715678"/>
    <lineage>
        <taxon>Bacteria</taxon>
        <taxon>Pseudomonadati</taxon>
        <taxon>Pseudomonadota</taxon>
        <taxon>Betaproteobacteria</taxon>
        <taxon>Nitrosomonadales</taxon>
        <taxon>Sulfuricellaceae</taxon>
        <taxon>Sulfurimicrobium</taxon>
    </lineage>
</organism>
<accession>A0A6F8VDL3</accession>